<dbReference type="Proteomes" id="UP001327225">
    <property type="component" value="Chromosome"/>
</dbReference>
<accession>A0ABZ0ZSR7</accession>
<dbReference type="PANTHER" id="PTHR36852">
    <property type="entry name" value="PROTEIN GVPL 2"/>
    <property type="match status" value="1"/>
</dbReference>
<comment type="similarity">
    <text evidence="3">Belongs to the gas vesicle GvpF/GvpL family.</text>
</comment>
<organism evidence="4 5">
    <name type="scientific">Nocardioides bizhenqiangii</name>
    <dbReference type="NCBI Taxonomy" id="3095076"/>
    <lineage>
        <taxon>Bacteria</taxon>
        <taxon>Bacillati</taxon>
        <taxon>Actinomycetota</taxon>
        <taxon>Actinomycetes</taxon>
        <taxon>Propionibacteriales</taxon>
        <taxon>Nocardioidaceae</taxon>
        <taxon>Nocardioides</taxon>
    </lineage>
</organism>
<evidence type="ECO:0000256" key="2">
    <source>
        <dbReference type="ARBA" id="ARBA00035108"/>
    </source>
</evidence>
<protein>
    <submittedName>
        <fullName evidence="4">GvpL/GvpF family gas vesicle protein</fullName>
    </submittedName>
</protein>
<name>A0ABZ0ZSR7_9ACTN</name>
<dbReference type="InterPro" id="IPR009430">
    <property type="entry name" value="GvpL/GvpF"/>
</dbReference>
<keyword evidence="5" id="KW-1185">Reference proteome</keyword>
<proteinExistence type="inferred from homology"/>
<keyword evidence="1" id="KW-0304">Gas vesicle</keyword>
<evidence type="ECO:0000256" key="3">
    <source>
        <dbReference type="ARBA" id="ARBA00035643"/>
    </source>
</evidence>
<evidence type="ECO:0000313" key="4">
    <source>
        <dbReference type="EMBL" id="WQQ27358.1"/>
    </source>
</evidence>
<dbReference type="EMBL" id="CP141059">
    <property type="protein sequence ID" value="WQQ27358.1"/>
    <property type="molecule type" value="Genomic_DNA"/>
</dbReference>
<comment type="subcellular location">
    <subcellularLocation>
        <location evidence="2">Gas vesicle</location>
    </subcellularLocation>
</comment>
<evidence type="ECO:0000313" key="5">
    <source>
        <dbReference type="Proteomes" id="UP001327225"/>
    </source>
</evidence>
<dbReference type="PANTHER" id="PTHR36852:SF1">
    <property type="entry name" value="PROTEIN GVPL 2"/>
    <property type="match status" value="1"/>
</dbReference>
<dbReference type="Pfam" id="PF06386">
    <property type="entry name" value="GvpL_GvpF"/>
    <property type="match status" value="1"/>
</dbReference>
<evidence type="ECO:0000256" key="1">
    <source>
        <dbReference type="ARBA" id="ARBA00022987"/>
    </source>
</evidence>
<reference evidence="5" key="1">
    <citation type="submission" date="2023-12" db="EMBL/GenBank/DDBJ databases">
        <title>Novel species in genus Nocardioides.</title>
        <authorList>
            <person name="Zhou H."/>
        </authorList>
    </citation>
    <scope>NUCLEOTIDE SEQUENCE [LARGE SCALE GENOMIC DNA]</scope>
    <source>
        <strain evidence="5">HM61</strain>
    </source>
</reference>
<dbReference type="RefSeq" id="WP_322937910.1">
    <property type="nucleotide sequence ID" value="NZ_CP141059.1"/>
</dbReference>
<gene>
    <name evidence="4" type="ORF">SHK19_03810</name>
</gene>
<sequence length="254" mass="27704">MGDRGRYLYAVCRGLDPSALTGVPAVGQEPLEIVEVLDLQGVVSTVDLDEFGEDGLRSNLEKLDWVEQTARRHDAVVQACGHHAPTAPMRMTTIYLDDGSVRRQLELWYDALVEALNRVARRQEWSVKVYANTSARQRAPEAEPAVTSGAAYLRQKKTAAEERRTAEARAMAAAEEVDRALGGLAVATRHLRAQDPRLSGVEETMLLNGAYLVDEHAAPEFTAQVAALVAGHPEVSIACGGPWPPYSFATVEEQ</sequence>